<dbReference type="OrthoDB" id="10067381at2759"/>
<gene>
    <name evidence="3" type="ORF">OCU04_007807</name>
</gene>
<accession>A0A9X0DHQ6</accession>
<sequence>MANGEETKVSENEGYLSDESDFYGDSATKQSFEDRASEFDDTAYWKNHQPSLTEKADANVAQALASPPPKSFMYNPYAGQECAWQLEESVEAFLKRLPPKTTQVSESIPWIYITNPFREAPKRIAIHEEAPPDKDSDWGKCASEGNRLLEELTTLRNTIEKENAGEPTIPINLLMNKEKEVTVQKILDTAIDCQCTTGKVCFMSRLYVTPDRLLCPLFNAQVTLEYFQYLCDIHIRTKKPPHSDISSLFPPSSHIPNSKTLTLVSHKWMIFCLPSEVNEIWSAIAKSTSTNSLGIGAKVSPDGRSGVSQKSRLICVYTENFSDRMDVYRVLKAIKELGLVDKTQRNAIYYKADVFTYLQLNSSNPYDIKASLYNSQDFFKDPPQPKSVTKPKARPVKNENAKVDSFFRKVKK</sequence>
<dbReference type="PANTHER" id="PTHR31977:SF1">
    <property type="entry name" value="UPF0696 PROTEIN C11ORF68"/>
    <property type="match status" value="1"/>
</dbReference>
<dbReference type="EMBL" id="JAPEIS010000008">
    <property type="protein sequence ID" value="KAJ8063961.1"/>
    <property type="molecule type" value="Genomic_DNA"/>
</dbReference>
<feature type="region of interest" description="Disordered" evidence="2">
    <location>
        <begin position="1"/>
        <end position="29"/>
    </location>
</feature>
<dbReference type="PANTHER" id="PTHR31977">
    <property type="entry name" value="UPF0696 PROTEIN C11ORF68"/>
    <property type="match status" value="1"/>
</dbReference>
<feature type="compositionally biased region" description="Basic and acidic residues" evidence="2">
    <location>
        <begin position="396"/>
        <end position="412"/>
    </location>
</feature>
<dbReference type="SUPFAM" id="SSF55418">
    <property type="entry name" value="eIF4e-like"/>
    <property type="match status" value="1"/>
</dbReference>
<evidence type="ECO:0000256" key="1">
    <source>
        <dbReference type="ARBA" id="ARBA00010568"/>
    </source>
</evidence>
<feature type="compositionally biased region" description="Basic and acidic residues" evidence="2">
    <location>
        <begin position="1"/>
        <end position="11"/>
    </location>
</feature>
<dbReference type="InterPro" id="IPR015034">
    <property type="entry name" value="Bles03"/>
</dbReference>
<reference evidence="3" key="1">
    <citation type="submission" date="2022-11" db="EMBL/GenBank/DDBJ databases">
        <title>Genome Resource of Sclerotinia nivalis Strain SnTB1, a Plant Pathogen Isolated from American Ginseng.</title>
        <authorList>
            <person name="Fan S."/>
        </authorList>
    </citation>
    <scope>NUCLEOTIDE SEQUENCE</scope>
    <source>
        <strain evidence="3">SnTB1</strain>
    </source>
</reference>
<evidence type="ECO:0000313" key="4">
    <source>
        <dbReference type="Proteomes" id="UP001152300"/>
    </source>
</evidence>
<proteinExistence type="inferred from homology"/>
<protein>
    <recommendedName>
        <fullName evidence="5">DUF1917-domain-containing protein</fullName>
    </recommendedName>
</protein>
<evidence type="ECO:0000256" key="2">
    <source>
        <dbReference type="SAM" id="MobiDB-lite"/>
    </source>
</evidence>
<dbReference type="Pfam" id="PF08939">
    <property type="entry name" value="Bles03"/>
    <property type="match status" value="2"/>
</dbReference>
<keyword evidence="4" id="KW-1185">Reference proteome</keyword>
<name>A0A9X0DHQ6_9HELO</name>
<dbReference type="Gene3D" id="3.30.760.10">
    <property type="entry name" value="RNA Cap, Translation Initiation Factor Eif4e"/>
    <property type="match status" value="2"/>
</dbReference>
<evidence type="ECO:0000313" key="3">
    <source>
        <dbReference type="EMBL" id="KAJ8063961.1"/>
    </source>
</evidence>
<organism evidence="3 4">
    <name type="scientific">Sclerotinia nivalis</name>
    <dbReference type="NCBI Taxonomy" id="352851"/>
    <lineage>
        <taxon>Eukaryota</taxon>
        <taxon>Fungi</taxon>
        <taxon>Dikarya</taxon>
        <taxon>Ascomycota</taxon>
        <taxon>Pezizomycotina</taxon>
        <taxon>Leotiomycetes</taxon>
        <taxon>Helotiales</taxon>
        <taxon>Sclerotiniaceae</taxon>
        <taxon>Sclerotinia</taxon>
    </lineage>
</organism>
<comment type="similarity">
    <text evidence="1">Belongs to the UPF0696 family.</text>
</comment>
<dbReference type="AlphaFoldDB" id="A0A9X0DHQ6"/>
<evidence type="ECO:0008006" key="5">
    <source>
        <dbReference type="Google" id="ProtNLM"/>
    </source>
</evidence>
<dbReference type="Proteomes" id="UP001152300">
    <property type="component" value="Unassembled WGS sequence"/>
</dbReference>
<dbReference type="InterPro" id="IPR023398">
    <property type="entry name" value="TIF_eIF4e-like"/>
</dbReference>
<comment type="caution">
    <text evidence="3">The sequence shown here is derived from an EMBL/GenBank/DDBJ whole genome shotgun (WGS) entry which is preliminary data.</text>
</comment>
<feature type="region of interest" description="Disordered" evidence="2">
    <location>
        <begin position="380"/>
        <end position="412"/>
    </location>
</feature>